<dbReference type="Pfam" id="PF09588">
    <property type="entry name" value="YqaJ"/>
    <property type="match status" value="1"/>
</dbReference>
<feature type="compositionally biased region" description="Basic and acidic residues" evidence="1">
    <location>
        <begin position="186"/>
        <end position="196"/>
    </location>
</feature>
<feature type="region of interest" description="Disordered" evidence="1">
    <location>
        <begin position="79"/>
        <end position="280"/>
    </location>
</feature>
<proteinExistence type="predicted"/>
<keyword evidence="4" id="KW-1185">Reference proteome</keyword>
<protein>
    <submittedName>
        <fullName evidence="3">YqaJ-like viral recombinase</fullName>
    </submittedName>
</protein>
<dbReference type="CDD" id="cd22343">
    <property type="entry name" value="PDDEXK_lambda_exonuclease-like"/>
    <property type="match status" value="1"/>
</dbReference>
<feature type="compositionally biased region" description="Low complexity" evidence="1">
    <location>
        <begin position="114"/>
        <end position="131"/>
    </location>
</feature>
<dbReference type="Gene3D" id="3.90.320.10">
    <property type="match status" value="1"/>
</dbReference>
<dbReference type="InterPro" id="IPR017482">
    <property type="entry name" value="Lambda-type_endonuclease"/>
</dbReference>
<evidence type="ECO:0000256" key="1">
    <source>
        <dbReference type="SAM" id="MobiDB-lite"/>
    </source>
</evidence>
<feature type="domain" description="YqaJ viral recombinase" evidence="2">
    <location>
        <begin position="374"/>
        <end position="564"/>
    </location>
</feature>
<dbReference type="InterPro" id="IPR011335">
    <property type="entry name" value="Restrct_endonuc-II-like"/>
</dbReference>
<feature type="compositionally biased region" description="Low complexity" evidence="1">
    <location>
        <begin position="234"/>
        <end position="272"/>
    </location>
</feature>
<accession>A0A5K0U839</accession>
<evidence type="ECO:0000313" key="3">
    <source>
        <dbReference type="EMBL" id="VBB17975.1"/>
    </source>
</evidence>
<evidence type="ECO:0000313" key="4">
    <source>
        <dbReference type="Proteomes" id="UP000594342"/>
    </source>
</evidence>
<reference evidence="3 4" key="1">
    <citation type="submission" date="2018-10" db="EMBL/GenBank/DDBJ databases">
        <authorList>
            <consortium name="IHU Genomes"/>
        </authorList>
    </citation>
    <scope>NUCLEOTIDE SEQUENCE [LARGE SCALE GENOMIC DNA]</scope>
    <source>
        <strain evidence="3 4">A1</strain>
    </source>
</reference>
<name>A0A5K0U839_9VIRU</name>
<comment type="caution">
    <text evidence="3">The sequence shown here is derived from an EMBL/GenBank/DDBJ whole genome shotgun (WGS) entry which is preliminary data.</text>
</comment>
<dbReference type="InterPro" id="IPR011604">
    <property type="entry name" value="PDDEXK-like_dom_sf"/>
</dbReference>
<dbReference type="EMBL" id="UPSH01000001">
    <property type="protein sequence ID" value="VBB17975.1"/>
    <property type="molecule type" value="Genomic_DNA"/>
</dbReference>
<gene>
    <name evidence="3" type="ORF">YASMINEVIRUS_438</name>
</gene>
<dbReference type="PANTHER" id="PTHR46609:SF6">
    <property type="entry name" value="EXONUCLEASE, PHAGE-TYPE_RECB, C-TERMINAL DOMAIN-CONTAINING PROTEIN-RELATED"/>
    <property type="match status" value="1"/>
</dbReference>
<organism evidence="3 4">
    <name type="scientific">Yasminevirus sp. GU-2018</name>
    <dbReference type="NCBI Taxonomy" id="2420051"/>
    <lineage>
        <taxon>Viruses</taxon>
        <taxon>Varidnaviria</taxon>
        <taxon>Bamfordvirae</taxon>
        <taxon>Nucleocytoviricota</taxon>
        <taxon>Megaviricetes</taxon>
        <taxon>Imitervirales</taxon>
        <taxon>Mimiviridae</taxon>
        <taxon>Klosneuvirinae</taxon>
        <taxon>Yasminevirus</taxon>
        <taxon>Yasminevirus saudimassiliense</taxon>
    </lineage>
</organism>
<dbReference type="InterPro" id="IPR051703">
    <property type="entry name" value="NF-kappa-B_Signaling_Reg"/>
</dbReference>
<evidence type="ECO:0000259" key="2">
    <source>
        <dbReference type="Pfam" id="PF09588"/>
    </source>
</evidence>
<sequence>MSYSIRNYVKKNCTEKYTLEDMEDIATKVSIDSNGRYTDKSALKILCRYAYVQNNNIMFNVDARNSDQSIDDIKKVLNSQSKTVESKPKKTIKTQSADDGSDEEQPVQKAETQKTASKPVAKSTTSTTVKKGGFGNFSSLKSVVVDSDGEASPVKTKKTVKSKSDESDDDGTDSSSAKKVNSSIKSDTKLVKRSEPSKATTSKVEKKSESKLDNKSDNKSDASSDSKRNTSLFSSVSSGAGGKVSVSTGKSTTTAVTASSTKTSTAVATKTTPPQKKGGFGVFSRAVVHGKDDDTTVKTKVKKLPKDDGLDYKIPTEKSYQGVVRTEKKFGPYGTDNYHTSTLEDDKIGKTEQRRVDVYRDLASRYYPPQRSKEWFEMRDKMITASDGGTIVNVNPYEQDFGFVTKKVFGKPFETNLDCYHGKKYEQVATSVYEYRMNVKVKEFGLCRHPIYAFLGASPDGIVSEYKLRTKDGRTWDELEAEADLIEDPNDRREFIEQFAVRTKYVGRMLEIKCPLRRKILMAEDATEVYGVHGEKITDLKKDCKKGICPTYYWVQVQLQLQCCNLDECDFWQCEVFEYGDREDFMDDTDPEHPWLSRQTGHEKGAVIQLMPVNQINTPGMKYLDRIYNYASFIYQPRIDMTPAEIDAWIIKTVQNLKTTHKGMVFDSVKYWKLIATRSITIKRDDKWFQENIETFRRSWECVEYFRANKDKAKLLKRYINTFPLDCYKKVKEPPREKGIIWKTLTKIVDEPADDAPDKDHKAYAKFIATLQSEIKKSGVEDPKEYDVAEDIQYIKDALNVVPPDDMEDEEKEEHMKKFTEFVKLLKAHVDSYIYKENAEKDKDERVAVGDDDE</sequence>
<dbReference type="InterPro" id="IPR019080">
    <property type="entry name" value="YqaJ_viral_recombinase"/>
</dbReference>
<feature type="compositionally biased region" description="Basic and acidic residues" evidence="1">
    <location>
        <begin position="203"/>
        <end position="228"/>
    </location>
</feature>
<dbReference type="Proteomes" id="UP000594342">
    <property type="component" value="Unassembled WGS sequence"/>
</dbReference>
<dbReference type="NCBIfam" id="TIGR03033">
    <property type="entry name" value="phage_rel_nuc"/>
    <property type="match status" value="1"/>
</dbReference>
<dbReference type="SUPFAM" id="SSF52980">
    <property type="entry name" value="Restriction endonuclease-like"/>
    <property type="match status" value="1"/>
</dbReference>
<dbReference type="PANTHER" id="PTHR46609">
    <property type="entry name" value="EXONUCLEASE, PHAGE-TYPE/RECB, C-TERMINAL DOMAIN-CONTAINING PROTEIN"/>
    <property type="match status" value="1"/>
</dbReference>